<feature type="signal peptide" evidence="1">
    <location>
        <begin position="1"/>
        <end position="28"/>
    </location>
</feature>
<evidence type="ECO:0000256" key="1">
    <source>
        <dbReference type="SAM" id="SignalP"/>
    </source>
</evidence>
<dbReference type="InterPro" id="IPR031025">
    <property type="entry name" value="LruC_dom"/>
</dbReference>
<keyword evidence="1" id="KW-0732">Signal</keyword>
<sequence>MKQFKLPDWLMSLLVLSAAISGLQNANAVELVDGNYQWQFLSGQPWPLGYDQSTGKPEGMSWAKNDYPQDFFERIRNALPESAINEAFLTDDDGANIHLVEDGEVFVTFIHEGAGYRNSFGFFTYDRQNPPTDIHQIQETIVFPNLSFPHMTNGHRVSLGHFKAGTSIGFFIAANGYWYYTGVKPWKIPYYYSISELNPEHTAELRQHNVLLLDNEVEEVILGFEDLPRTWGDNDFNDAVFSVKVTPFTALETEELSVMPDANDSDADGIADEEDEFPNDYKRAYSSSYPSTDGYVTLAFEDNYPNYGDYDMNDLVVRERMVTIYNAQGEIAGFKLTGYIDGRGASRASGFALRLLDLPPELVESAYIDIAENRYDKQTEDYQTDAVIKLWGNSKVFTHTGEIGTCSHFNTVMNCDRFEPVPFELDVSFAYPIASLPHSSLDFFIFRTNNRSHEIHFAGYPPTDLFDPWLIGKGKDNSDPQYGRYFISESGLPWGLKLEQQWQYPREYIDVEWAYPRYELWVESAGTEEQDWYQSTTRTAHVYDKEEN</sequence>
<accession>A0ABT7ST22</accession>
<protein>
    <submittedName>
        <fullName evidence="4">LruC domain-containing protein</fullName>
    </submittedName>
</protein>
<feature type="domain" description="DUF4114" evidence="2">
    <location>
        <begin position="162"/>
        <end position="245"/>
    </location>
</feature>
<organism evidence="4 5">
    <name type="scientific">Alteromonas arenosi</name>
    <dbReference type="NCBI Taxonomy" id="3055817"/>
    <lineage>
        <taxon>Bacteria</taxon>
        <taxon>Pseudomonadati</taxon>
        <taxon>Pseudomonadota</taxon>
        <taxon>Gammaproteobacteria</taxon>
        <taxon>Alteromonadales</taxon>
        <taxon>Alteromonadaceae</taxon>
        <taxon>Alteromonas/Salinimonas group</taxon>
        <taxon>Alteromonas</taxon>
    </lineage>
</organism>
<dbReference type="Pfam" id="PF13448">
    <property type="entry name" value="DUF4114"/>
    <property type="match status" value="1"/>
</dbReference>
<dbReference type="Proteomes" id="UP001234343">
    <property type="component" value="Unassembled WGS sequence"/>
</dbReference>
<dbReference type="InterPro" id="IPR025193">
    <property type="entry name" value="DUF4114"/>
</dbReference>
<gene>
    <name evidence="4" type="ORF">QTP81_01710</name>
</gene>
<dbReference type="RefSeq" id="WP_289363257.1">
    <property type="nucleotide sequence ID" value="NZ_JAUCBP010000001.1"/>
</dbReference>
<proteinExistence type="predicted"/>
<dbReference type="Pfam" id="PF16130">
    <property type="entry name" value="DUF4842"/>
    <property type="match status" value="1"/>
</dbReference>
<feature type="domain" description="DUF4842" evidence="3">
    <location>
        <begin position="330"/>
        <end position="533"/>
    </location>
</feature>
<reference evidence="4 5" key="1">
    <citation type="submission" date="2023-06" db="EMBL/GenBank/DDBJ databases">
        <title>Alteromonas sp. ASW11-36 isolated from intertidal sand.</title>
        <authorList>
            <person name="Li Y."/>
        </authorList>
    </citation>
    <scope>NUCLEOTIDE SEQUENCE [LARGE SCALE GENOMIC DNA]</scope>
    <source>
        <strain evidence="4 5">ASW11-36</strain>
    </source>
</reference>
<evidence type="ECO:0000259" key="2">
    <source>
        <dbReference type="Pfam" id="PF13448"/>
    </source>
</evidence>
<evidence type="ECO:0000313" key="4">
    <source>
        <dbReference type="EMBL" id="MDM7859320.1"/>
    </source>
</evidence>
<dbReference type="EMBL" id="JAUCBP010000001">
    <property type="protein sequence ID" value="MDM7859320.1"/>
    <property type="molecule type" value="Genomic_DNA"/>
</dbReference>
<keyword evidence="5" id="KW-1185">Reference proteome</keyword>
<evidence type="ECO:0000259" key="3">
    <source>
        <dbReference type="Pfam" id="PF16130"/>
    </source>
</evidence>
<dbReference type="InterPro" id="IPR032295">
    <property type="entry name" value="DUF4842"/>
</dbReference>
<evidence type="ECO:0000313" key="5">
    <source>
        <dbReference type="Proteomes" id="UP001234343"/>
    </source>
</evidence>
<dbReference type="NCBIfam" id="TIGR04456">
    <property type="entry name" value="LruC_dom"/>
    <property type="match status" value="1"/>
</dbReference>
<feature type="chain" id="PRO_5045293414" evidence="1">
    <location>
        <begin position="29"/>
        <end position="548"/>
    </location>
</feature>
<comment type="caution">
    <text evidence="4">The sequence shown here is derived from an EMBL/GenBank/DDBJ whole genome shotgun (WGS) entry which is preliminary data.</text>
</comment>
<name>A0ABT7ST22_9ALTE</name>